<dbReference type="PANTHER" id="PTHR30146:SF24">
    <property type="entry name" value="XYLOSE OPERON REGULATORY PROTEIN"/>
    <property type="match status" value="1"/>
</dbReference>
<name>A0A1Y4JNA2_9BACE</name>
<dbReference type="AlphaFoldDB" id="A0A1Y4JNA2"/>
<proteinExistence type="predicted"/>
<dbReference type="SUPFAM" id="SSF46689">
    <property type="entry name" value="Homeodomain-like"/>
    <property type="match status" value="1"/>
</dbReference>
<evidence type="ECO:0000313" key="5">
    <source>
        <dbReference type="EMBL" id="OUP32720.1"/>
    </source>
</evidence>
<feature type="domain" description="HTH araC/xylS-type" evidence="4">
    <location>
        <begin position="285"/>
        <end position="383"/>
    </location>
</feature>
<evidence type="ECO:0000313" key="6">
    <source>
        <dbReference type="Proteomes" id="UP000196587"/>
    </source>
</evidence>
<gene>
    <name evidence="5" type="ORF">B5F24_13850</name>
</gene>
<dbReference type="PROSITE" id="PS01124">
    <property type="entry name" value="HTH_ARAC_FAMILY_2"/>
    <property type="match status" value="1"/>
</dbReference>
<dbReference type="RefSeq" id="WP_087413290.1">
    <property type="nucleotide sequence ID" value="NZ_CALIXP010000044.1"/>
</dbReference>
<dbReference type="Pfam" id="PF12833">
    <property type="entry name" value="HTH_18"/>
    <property type="match status" value="1"/>
</dbReference>
<keyword evidence="2" id="KW-0238">DNA-binding</keyword>
<dbReference type="PANTHER" id="PTHR30146">
    <property type="entry name" value="LACI-RELATED TRANSCRIPTIONAL REPRESSOR"/>
    <property type="match status" value="1"/>
</dbReference>
<organism evidence="5 6">
    <name type="scientific">Bacteroides clarus</name>
    <dbReference type="NCBI Taxonomy" id="626929"/>
    <lineage>
        <taxon>Bacteria</taxon>
        <taxon>Pseudomonadati</taxon>
        <taxon>Bacteroidota</taxon>
        <taxon>Bacteroidia</taxon>
        <taxon>Bacteroidales</taxon>
        <taxon>Bacteroidaceae</taxon>
        <taxon>Bacteroides</taxon>
    </lineage>
</organism>
<dbReference type="InterPro" id="IPR046335">
    <property type="entry name" value="LacI/GalR-like_sensor"/>
</dbReference>
<evidence type="ECO:0000256" key="1">
    <source>
        <dbReference type="ARBA" id="ARBA00023015"/>
    </source>
</evidence>
<keyword evidence="1" id="KW-0805">Transcription regulation</keyword>
<evidence type="ECO:0000259" key="4">
    <source>
        <dbReference type="PROSITE" id="PS01124"/>
    </source>
</evidence>
<dbReference type="EMBL" id="NFKE01000011">
    <property type="protein sequence ID" value="OUP32720.1"/>
    <property type="molecule type" value="Genomic_DNA"/>
</dbReference>
<dbReference type="SMART" id="SM00342">
    <property type="entry name" value="HTH_ARAC"/>
    <property type="match status" value="1"/>
</dbReference>
<dbReference type="InterPro" id="IPR028082">
    <property type="entry name" value="Peripla_BP_I"/>
</dbReference>
<dbReference type="Gene3D" id="3.40.50.2300">
    <property type="match status" value="2"/>
</dbReference>
<keyword evidence="3" id="KW-0804">Transcription</keyword>
<dbReference type="Gene3D" id="1.10.10.60">
    <property type="entry name" value="Homeodomain-like"/>
    <property type="match status" value="1"/>
</dbReference>
<evidence type="ECO:0000256" key="3">
    <source>
        <dbReference type="ARBA" id="ARBA00023163"/>
    </source>
</evidence>
<sequence>MIKVLLLSDFTSAYSRLLLKGFLNYSMEVGNWRFYRIPLTREDLKDEKAIETVIEIAQRWGANAILGQLSENNAIRLREIGIPIILQNYTNRVKGISNITGDYYSTGEIAASYFLRKGFTNFAFYGTSATIWSREREDGFRTKLAAVGQKVYTYNEEKNIRYGSTANLQALQTWLQQLPRPTALFACDDIFALRITEVCGICGIQVPHELAVLGVDNDEILCNMSDPPLSSIVLDVKNGGYQAAKQLHAIIKDNSLPQFNIIINPIRIERRKSTEGYSVNDKLVVNVLKLIENEKNGLINIKEILNRLYVSRRVLEKHFRKEIGISIYQYILEVRTSCFAEKLLTSDQPIMDIAFELGYEDYINLNKSFKRIYKMTPTQYRNYYKYGKINLSINLNKNEKQ</sequence>
<dbReference type="SUPFAM" id="SSF53822">
    <property type="entry name" value="Periplasmic binding protein-like I"/>
    <property type="match status" value="1"/>
</dbReference>
<reference evidence="6" key="1">
    <citation type="submission" date="2017-04" db="EMBL/GenBank/DDBJ databases">
        <title>Function of individual gut microbiota members based on whole genome sequencing of pure cultures obtained from chicken caecum.</title>
        <authorList>
            <person name="Medvecky M."/>
            <person name="Cejkova D."/>
            <person name="Polansky O."/>
            <person name="Karasova D."/>
            <person name="Kubasova T."/>
            <person name="Cizek A."/>
            <person name="Rychlik I."/>
        </authorList>
    </citation>
    <scope>NUCLEOTIDE SEQUENCE [LARGE SCALE GENOMIC DNA]</scope>
    <source>
        <strain evidence="6">An189</strain>
    </source>
</reference>
<accession>A0A1Y4JNA2</accession>
<dbReference type="Proteomes" id="UP000196587">
    <property type="component" value="Unassembled WGS sequence"/>
</dbReference>
<evidence type="ECO:0000256" key="2">
    <source>
        <dbReference type="ARBA" id="ARBA00023125"/>
    </source>
</evidence>
<protein>
    <recommendedName>
        <fullName evidence="4">HTH araC/xylS-type domain-containing protein</fullName>
    </recommendedName>
</protein>
<dbReference type="InterPro" id="IPR018060">
    <property type="entry name" value="HTH_AraC"/>
</dbReference>
<dbReference type="GO" id="GO:0003700">
    <property type="term" value="F:DNA-binding transcription factor activity"/>
    <property type="evidence" value="ECO:0007669"/>
    <property type="project" value="InterPro"/>
</dbReference>
<dbReference type="CDD" id="cd01543">
    <property type="entry name" value="PBP1_XylR"/>
    <property type="match status" value="1"/>
</dbReference>
<dbReference type="InterPro" id="IPR009057">
    <property type="entry name" value="Homeodomain-like_sf"/>
</dbReference>
<dbReference type="Pfam" id="PF13377">
    <property type="entry name" value="Peripla_BP_3"/>
    <property type="match status" value="1"/>
</dbReference>
<dbReference type="GO" id="GO:0000976">
    <property type="term" value="F:transcription cis-regulatory region binding"/>
    <property type="evidence" value="ECO:0007669"/>
    <property type="project" value="TreeGrafter"/>
</dbReference>
<comment type="caution">
    <text evidence="5">The sequence shown here is derived from an EMBL/GenBank/DDBJ whole genome shotgun (WGS) entry which is preliminary data.</text>
</comment>